<reference evidence="4" key="3">
    <citation type="journal article" date="2022" name="Microb. Genom.">
        <title>A chromosome-scale genome assembly of the tomato pathogen Cladosporium fulvum reveals a compartmentalized genome architecture and the presence of a dispensable chromosome.</title>
        <authorList>
            <person name="Zaccaron A.Z."/>
            <person name="Chen L.H."/>
            <person name="Samaras A."/>
            <person name="Stergiopoulos I."/>
        </authorList>
    </citation>
    <scope>NUCLEOTIDE SEQUENCE</scope>
    <source>
        <strain evidence="4">Race5_Kim</strain>
    </source>
</reference>
<evidence type="ECO:0000313" key="5">
    <source>
        <dbReference type="Proteomes" id="UP000756132"/>
    </source>
</evidence>
<name>A0A1P8YXR7_PASFU</name>
<feature type="chain" id="PRO_5040671801" evidence="2">
    <location>
        <begin position="20"/>
        <end position="210"/>
    </location>
</feature>
<organism evidence="3">
    <name type="scientific">Passalora fulva</name>
    <name type="common">Tomato leaf mold</name>
    <name type="synonym">Cladosporium fulvum</name>
    <dbReference type="NCBI Taxonomy" id="5499"/>
    <lineage>
        <taxon>Eukaryota</taxon>
        <taxon>Fungi</taxon>
        <taxon>Dikarya</taxon>
        <taxon>Ascomycota</taxon>
        <taxon>Pezizomycotina</taxon>
        <taxon>Dothideomycetes</taxon>
        <taxon>Dothideomycetidae</taxon>
        <taxon>Mycosphaerellales</taxon>
        <taxon>Mycosphaerellaceae</taxon>
        <taxon>Fulvia</taxon>
    </lineage>
</organism>
<keyword evidence="2" id="KW-0732">Signal</keyword>
<accession>A0A1P8YXR7</accession>
<evidence type="ECO:0000313" key="3">
    <source>
        <dbReference type="EMBL" id="AQA29237.1"/>
    </source>
</evidence>
<dbReference type="EMBL" id="CP090166">
    <property type="protein sequence ID" value="UJO16986.1"/>
    <property type="molecule type" value="Genomic_DNA"/>
</dbReference>
<dbReference type="AlphaFoldDB" id="A0A1P8YXR7"/>
<protein>
    <submittedName>
        <fullName evidence="4">Ecp33</fullName>
    </submittedName>
    <submittedName>
        <fullName evidence="3">Extracellular protein 33</fullName>
    </submittedName>
</protein>
<reference evidence="4" key="2">
    <citation type="submission" date="2021-12" db="EMBL/GenBank/DDBJ databases">
        <authorList>
            <person name="Zaccaron A."/>
            <person name="Stergiopoulos I."/>
        </authorList>
    </citation>
    <scope>NUCLEOTIDE SEQUENCE</scope>
    <source>
        <strain evidence="4">Race5_Kim</strain>
    </source>
</reference>
<feature type="signal peptide" evidence="2">
    <location>
        <begin position="1"/>
        <end position="19"/>
    </location>
</feature>
<proteinExistence type="predicted"/>
<evidence type="ECO:0000313" key="4">
    <source>
        <dbReference type="EMBL" id="UJO16986.1"/>
    </source>
</evidence>
<sequence length="210" mass="22954">MRATTAAAILAFCANWAIAAPIREATLDELTTELCKSLVFPDVSPPTQAEQKCNELLGEVKGDIRELPKLPVVNRCAEGLPKDLSIDLPDIPDLREIASRSPETEEDLSHLTAEKCKNMAFLAVMPPTAAELKCRELLKESPNVLACEDEDDLSHLTKEICENSAFQMNFPPTPAELKCREILGLDPEIGLPQSATSPLRQAHNRRGADG</sequence>
<dbReference type="EMBL" id="KX943066">
    <property type="protein sequence ID" value="AQA29237.1"/>
    <property type="molecule type" value="Genomic_DNA"/>
</dbReference>
<reference evidence="3" key="1">
    <citation type="submission" date="2016-10" db="EMBL/GenBank/DDBJ databases">
        <title>Novel effectors identified in the apoplast of Cladosporium fulvum-infected tomato.</title>
        <authorList>
            <person name="Mesarich C.H."/>
            <person name="de Wit P.J.G.M."/>
        </authorList>
    </citation>
    <scope>NUCLEOTIDE SEQUENCE</scope>
    <source>
        <strain evidence="3">0WU</strain>
    </source>
</reference>
<dbReference type="Proteomes" id="UP000756132">
    <property type="component" value="Chromosome 4"/>
</dbReference>
<keyword evidence="5" id="KW-1185">Reference proteome</keyword>
<evidence type="ECO:0000256" key="1">
    <source>
        <dbReference type="SAM" id="MobiDB-lite"/>
    </source>
</evidence>
<feature type="region of interest" description="Disordered" evidence="1">
    <location>
        <begin position="190"/>
        <end position="210"/>
    </location>
</feature>
<gene>
    <name evidence="3" type="primary">Ecp33</name>
    <name evidence="4" type="ORF">CLAFUR5_04595</name>
</gene>
<evidence type="ECO:0000256" key="2">
    <source>
        <dbReference type="SAM" id="SignalP"/>
    </source>
</evidence>